<comment type="pathway">
    <text evidence="3">Carbohydrate degradation.</text>
</comment>
<accession>A0A3B1BUE8</accession>
<gene>
    <name evidence="8" type="ORF">MNBD_NITROSPINAE02-1132</name>
</gene>
<evidence type="ECO:0000256" key="3">
    <source>
        <dbReference type="ARBA" id="ARBA00004921"/>
    </source>
</evidence>
<dbReference type="PIRSF" id="PIRSF006392">
    <property type="entry name" value="IPGAM_arch"/>
    <property type="match status" value="1"/>
</dbReference>
<dbReference type="NCBIfam" id="TIGR00306">
    <property type="entry name" value="apgM"/>
    <property type="match status" value="1"/>
</dbReference>
<comment type="similarity">
    <text evidence="4">Belongs to the BPG-independent phosphoglycerate mutase family. A-PGAM subfamily.</text>
</comment>
<organism evidence="8">
    <name type="scientific">hydrothermal vent metagenome</name>
    <dbReference type="NCBI Taxonomy" id="652676"/>
    <lineage>
        <taxon>unclassified sequences</taxon>
        <taxon>metagenomes</taxon>
        <taxon>ecological metagenomes</taxon>
    </lineage>
</organism>
<dbReference type="GO" id="GO:0046872">
    <property type="term" value="F:metal ion binding"/>
    <property type="evidence" value="ECO:0007669"/>
    <property type="project" value="InterPro"/>
</dbReference>
<dbReference type="GO" id="GO:0004619">
    <property type="term" value="F:phosphoglycerate mutase activity"/>
    <property type="evidence" value="ECO:0007669"/>
    <property type="project" value="UniProtKB-EC"/>
</dbReference>
<proteinExistence type="inferred from homology"/>
<dbReference type="NCBIfam" id="NF003242">
    <property type="entry name" value="PRK04200.1"/>
    <property type="match status" value="1"/>
</dbReference>
<evidence type="ECO:0000256" key="4">
    <source>
        <dbReference type="ARBA" id="ARBA00005524"/>
    </source>
</evidence>
<comment type="catalytic activity">
    <reaction evidence="1">
        <text>(2R)-2-phosphoglycerate = (2R)-3-phosphoglycerate</text>
        <dbReference type="Rhea" id="RHEA:15901"/>
        <dbReference type="ChEBI" id="CHEBI:58272"/>
        <dbReference type="ChEBI" id="CHEBI:58289"/>
        <dbReference type="EC" id="5.4.2.12"/>
    </reaction>
</comment>
<evidence type="ECO:0000256" key="1">
    <source>
        <dbReference type="ARBA" id="ARBA00000370"/>
    </source>
</evidence>
<dbReference type="CDD" id="cd16011">
    <property type="entry name" value="iPGM_like"/>
    <property type="match status" value="1"/>
</dbReference>
<evidence type="ECO:0000259" key="7">
    <source>
        <dbReference type="Pfam" id="PF01676"/>
    </source>
</evidence>
<sequence>MRKQKYVILLGDGMPDRTLPELDNRTPLMVAKTPNLDFMAREGTVGSARTTPEGFEPGSDVTNMGILGYDPNSYYTGRAPLEAAAMGVELAPDDVAFRCNLVSLRRVGNGAVMEDFSAGHIETEPATELINALDEELGSDEISFHPGVSYRHLMVWKGGMTDCKLTPPHDISGQNIADHMPGGKGAPFITKLMGETQIFLHQHKTNARLKAEGKKVANSAWFWGQGKAPTMPSLRELYGLGGAMISAVDLMRGIGVYAGMRIIKVPGATGWIDTNYEGKARACLEALKDVDMVYLHVESPDEAGHAGSLEYKIQAISDFDRKVVGPVLEGLKGRDDYRVMAISDHATPLEVKTHTLDPVPFAIYPPPADAGSVPFDESILESSQLKFDSAIEISKYFIEGEK</sequence>
<dbReference type="Gene3D" id="3.30.70.2130">
    <property type="entry name" value="Metalloenzyme domain"/>
    <property type="match status" value="1"/>
</dbReference>
<evidence type="ECO:0000256" key="2">
    <source>
        <dbReference type="ARBA" id="ARBA00002315"/>
    </source>
</evidence>
<comment type="function">
    <text evidence="2">Catalyzes the interconversion of 2-phosphoglycerate and 3-phosphoglycerate.</text>
</comment>
<dbReference type="SUPFAM" id="SSF53649">
    <property type="entry name" value="Alkaline phosphatase-like"/>
    <property type="match status" value="1"/>
</dbReference>
<keyword evidence="5" id="KW-0324">Glycolysis</keyword>
<dbReference type="Pfam" id="PF01676">
    <property type="entry name" value="Metalloenzyme"/>
    <property type="match status" value="1"/>
</dbReference>
<feature type="domain" description="Metalloenzyme" evidence="7">
    <location>
        <begin position="5"/>
        <end position="367"/>
    </location>
</feature>
<name>A0A3B1BUE8_9ZZZZ</name>
<dbReference type="AlphaFoldDB" id="A0A3B1BUE8"/>
<evidence type="ECO:0000256" key="6">
    <source>
        <dbReference type="ARBA" id="ARBA00023235"/>
    </source>
</evidence>
<dbReference type="NCBIfam" id="TIGR02535">
    <property type="entry name" value="hyp_Hser_kinase"/>
    <property type="match status" value="1"/>
</dbReference>
<protein>
    <submittedName>
        <fullName evidence="8">Predicted functional analog of homoserine kinase</fullName>
        <ecNumber evidence="8">2.7.1.-</ecNumber>
    </submittedName>
</protein>
<keyword evidence="8" id="KW-0418">Kinase</keyword>
<evidence type="ECO:0000256" key="5">
    <source>
        <dbReference type="ARBA" id="ARBA00023152"/>
    </source>
</evidence>
<evidence type="ECO:0000313" key="8">
    <source>
        <dbReference type="EMBL" id="VAX21926.1"/>
    </source>
</evidence>
<dbReference type="GO" id="GO:0006096">
    <property type="term" value="P:glycolytic process"/>
    <property type="evidence" value="ECO:0007669"/>
    <property type="project" value="UniProtKB-KW"/>
</dbReference>
<dbReference type="EC" id="2.7.1.-" evidence="8"/>
<dbReference type="InterPro" id="IPR023665">
    <property type="entry name" value="ApgAM_prokaryotes"/>
</dbReference>
<dbReference type="EMBL" id="UOGE01000070">
    <property type="protein sequence ID" value="VAX21926.1"/>
    <property type="molecule type" value="Genomic_DNA"/>
</dbReference>
<dbReference type="InterPro" id="IPR017850">
    <property type="entry name" value="Alkaline_phosphatase_core_sf"/>
</dbReference>
<dbReference type="PANTHER" id="PTHR31209">
    <property type="entry name" value="COFACTOR-INDEPENDENT PHOSPHOGLYCERATE MUTASE"/>
    <property type="match status" value="1"/>
</dbReference>
<dbReference type="InterPro" id="IPR042253">
    <property type="entry name" value="Pglycerate_mutase_ApgM_sf"/>
</dbReference>
<reference evidence="8" key="1">
    <citation type="submission" date="2018-06" db="EMBL/GenBank/DDBJ databases">
        <authorList>
            <person name="Zhirakovskaya E."/>
        </authorList>
    </citation>
    <scope>NUCLEOTIDE SEQUENCE</scope>
</reference>
<dbReference type="PANTHER" id="PTHR31209:SF4">
    <property type="entry name" value="2,3-BISPHOSPHOGLYCERATE-INDEPENDENT PHOSPHOGLYCERATE MUTASE"/>
    <property type="match status" value="1"/>
</dbReference>
<keyword evidence="8" id="KW-0808">Transferase</keyword>
<keyword evidence="6" id="KW-0413">Isomerase</keyword>
<dbReference type="InterPro" id="IPR006124">
    <property type="entry name" value="Metalloenzyme"/>
</dbReference>
<dbReference type="Pfam" id="PF10143">
    <property type="entry name" value="PhosphMutase"/>
    <property type="match status" value="1"/>
</dbReference>
<dbReference type="Gene3D" id="3.40.720.10">
    <property type="entry name" value="Alkaline Phosphatase, subunit A"/>
    <property type="match status" value="1"/>
</dbReference>
<dbReference type="InterPro" id="IPR004456">
    <property type="entry name" value="Pglycerate_mutase_ApgM"/>
</dbReference>
<dbReference type="GO" id="GO:0016301">
    <property type="term" value="F:kinase activity"/>
    <property type="evidence" value="ECO:0007669"/>
    <property type="project" value="UniProtKB-KW"/>
</dbReference>